<keyword evidence="2" id="KW-1185">Reference proteome</keyword>
<comment type="caution">
    <text evidence="1">The sequence shown here is derived from an EMBL/GenBank/DDBJ whole genome shotgun (WGS) entry which is preliminary data.</text>
</comment>
<dbReference type="STRING" id="1423812.FD20_GL000754"/>
<dbReference type="Proteomes" id="UP000051155">
    <property type="component" value="Unassembled WGS sequence"/>
</dbReference>
<evidence type="ECO:0000313" key="1">
    <source>
        <dbReference type="EMBL" id="KRL36945.1"/>
    </source>
</evidence>
<gene>
    <name evidence="1" type="ORF">FD20_GL000754</name>
</gene>
<proteinExistence type="predicted"/>
<accession>A0A0R1PWV2</accession>
<reference evidence="1 2" key="1">
    <citation type="journal article" date="2015" name="Genome Announc.">
        <title>Expanding the biotechnology potential of lactobacilli through comparative genomics of 213 strains and associated genera.</title>
        <authorList>
            <person name="Sun Z."/>
            <person name="Harris H.M."/>
            <person name="McCann A."/>
            <person name="Guo C."/>
            <person name="Argimon S."/>
            <person name="Zhang W."/>
            <person name="Yang X."/>
            <person name="Jeffery I.B."/>
            <person name="Cooney J.C."/>
            <person name="Kagawa T.F."/>
            <person name="Liu W."/>
            <person name="Song Y."/>
            <person name="Salvetti E."/>
            <person name="Wrobel A."/>
            <person name="Rasinkangas P."/>
            <person name="Parkhill J."/>
            <person name="Rea M.C."/>
            <person name="O'Sullivan O."/>
            <person name="Ritari J."/>
            <person name="Douillard F.P."/>
            <person name="Paul Ross R."/>
            <person name="Yang R."/>
            <person name="Briner A.E."/>
            <person name="Felis G.E."/>
            <person name="de Vos W.M."/>
            <person name="Barrangou R."/>
            <person name="Klaenhammer T.R."/>
            <person name="Caufield P.W."/>
            <person name="Cui Y."/>
            <person name="Zhang H."/>
            <person name="O'Toole P.W."/>
        </authorList>
    </citation>
    <scope>NUCLEOTIDE SEQUENCE [LARGE SCALE GENOMIC DNA]</scope>
    <source>
        <strain evidence="1 2">DSM 19971</strain>
    </source>
</reference>
<protein>
    <submittedName>
        <fullName evidence="1">Uncharacterized protein</fullName>
    </submittedName>
</protein>
<dbReference type="AlphaFoldDB" id="A0A0R1PWV2"/>
<dbReference type="EMBL" id="AZEG01000018">
    <property type="protein sequence ID" value="KRL36945.1"/>
    <property type="molecule type" value="Genomic_DNA"/>
</dbReference>
<organism evidence="1 2">
    <name type="scientific">Liquorilactobacillus uvarum DSM 19971</name>
    <dbReference type="NCBI Taxonomy" id="1423812"/>
    <lineage>
        <taxon>Bacteria</taxon>
        <taxon>Bacillati</taxon>
        <taxon>Bacillota</taxon>
        <taxon>Bacilli</taxon>
        <taxon>Lactobacillales</taxon>
        <taxon>Lactobacillaceae</taxon>
        <taxon>Liquorilactobacillus</taxon>
    </lineage>
</organism>
<name>A0A0R1PWV2_9LACO</name>
<evidence type="ECO:0000313" key="2">
    <source>
        <dbReference type="Proteomes" id="UP000051155"/>
    </source>
</evidence>
<sequence>MLKISEFVKIIFCSAKSRFLTLVYVQLKVEATMIMRSDVIGCMGKIFGECQIA</sequence>